<dbReference type="GO" id="GO:0006281">
    <property type="term" value="P:DNA repair"/>
    <property type="evidence" value="ECO:0007669"/>
    <property type="project" value="UniProtKB-KW"/>
</dbReference>
<name>A0A9W3AMW4_BIOGL</name>
<dbReference type="GeneID" id="106057985"/>
<dbReference type="Pfam" id="PF05712">
    <property type="entry name" value="MRG"/>
    <property type="match status" value="1"/>
</dbReference>
<dbReference type="InterPro" id="IPR000953">
    <property type="entry name" value="Chromo/chromo_shadow_dom"/>
</dbReference>
<evidence type="ECO:0000256" key="11">
    <source>
        <dbReference type="SAM" id="MobiDB-lite"/>
    </source>
</evidence>
<dbReference type="PROSITE" id="PS51640">
    <property type="entry name" value="MRG"/>
    <property type="match status" value="1"/>
</dbReference>
<dbReference type="GO" id="GO:0006310">
    <property type="term" value="P:DNA recombination"/>
    <property type="evidence" value="ECO:0007669"/>
    <property type="project" value="UniProtKB-KW"/>
</dbReference>
<dbReference type="InterPro" id="IPR016197">
    <property type="entry name" value="Chromo-like_dom_sf"/>
</dbReference>
<proteinExistence type="predicted"/>
<evidence type="ECO:0000256" key="1">
    <source>
        <dbReference type="ARBA" id="ARBA00004123"/>
    </source>
</evidence>
<feature type="compositionally biased region" description="Basic and acidic residues" evidence="11">
    <location>
        <begin position="103"/>
        <end position="158"/>
    </location>
</feature>
<protein>
    <recommendedName>
        <fullName evidence="10">Mortality factor 4-like protein 1</fullName>
    </recommendedName>
</protein>
<dbReference type="AlphaFoldDB" id="A0A9W3AMW4"/>
<dbReference type="GO" id="GO:0005634">
    <property type="term" value="C:nucleus"/>
    <property type="evidence" value="ECO:0007669"/>
    <property type="project" value="UniProtKB-SubCell"/>
</dbReference>
<dbReference type="PANTHER" id="PTHR10880">
    <property type="entry name" value="MORTALITY FACTOR 4-LIKE PROTEIN"/>
    <property type="match status" value="1"/>
</dbReference>
<dbReference type="RefSeq" id="XP_055888602.1">
    <property type="nucleotide sequence ID" value="XM_056032627.1"/>
</dbReference>
<accession>A0A9W3AMW4</accession>
<evidence type="ECO:0000256" key="8">
    <source>
        <dbReference type="ARBA" id="ARBA00023204"/>
    </source>
</evidence>
<evidence type="ECO:0000256" key="3">
    <source>
        <dbReference type="ARBA" id="ARBA00022853"/>
    </source>
</evidence>
<keyword evidence="9" id="KW-0539">Nucleus</keyword>
<comment type="subcellular location">
    <subcellularLocation>
        <location evidence="1">Nucleus</location>
    </subcellularLocation>
</comment>
<keyword evidence="8" id="KW-0234">DNA repair</keyword>
<evidence type="ECO:0000256" key="2">
    <source>
        <dbReference type="ARBA" id="ARBA00022763"/>
    </source>
</evidence>
<dbReference type="PANTHER" id="PTHR10880:SF48">
    <property type="entry name" value="MORTALITY FACTOR 4 LIKE 2"/>
    <property type="match status" value="1"/>
</dbReference>
<evidence type="ECO:0000256" key="9">
    <source>
        <dbReference type="ARBA" id="ARBA00023242"/>
    </source>
</evidence>
<dbReference type="InterPro" id="IPR026541">
    <property type="entry name" value="MRG_dom"/>
</dbReference>
<keyword evidence="2" id="KW-0227">DNA damage</keyword>
<sequence>MAPKPKFQEGEKVLCYHGPLLYEAKCMRMEVKDGKVQYLIHYNGWNKNWDEWVQESRVVKNNEAGIQKQKELLKNHGAQVKKNKSNKKLEKESTKPKTPSGSGKEKEKDKDKEKSVVKEKEATKEVKEKEKEKSAAEKTPKEKATPKEKEKKEKEPKQRPSTPQLAVTEKKKEKEVEKETKEKDKKEEKEKTTSVPTVTSTQESAPATPQSTSASGEPKRKRPRIEQTVESEETYLSKIEVKIKIPEDLKPVLVDDWDLITRQKMLVTLPCKQTVDDIIDDYIKAKTSKNSNINKDAMLETMLGCKDYFNVMLGAQLLYKFERPQYSEILSEYPEKPMSSIYGAIHFLRLFVRLGAMLAYTTLDERTVHILLNHIHEFFKYLSKNGPNLFKISNYEIASPDYHRKAI</sequence>
<dbReference type="FunFam" id="2.30.30.140:FF:000024">
    <property type="entry name" value="Mortality factor 4-like protein 1"/>
    <property type="match status" value="1"/>
</dbReference>
<dbReference type="GO" id="GO:0035267">
    <property type="term" value="C:NuA4 histone acetyltransferase complex"/>
    <property type="evidence" value="ECO:0007669"/>
    <property type="project" value="TreeGrafter"/>
</dbReference>
<keyword evidence="7" id="KW-0233">DNA recombination</keyword>
<dbReference type="CDD" id="cd18983">
    <property type="entry name" value="CBD_MSL3_like"/>
    <property type="match status" value="1"/>
</dbReference>
<evidence type="ECO:0000259" key="12">
    <source>
        <dbReference type="SMART" id="SM00298"/>
    </source>
</evidence>
<dbReference type="FunFam" id="1.10.274.30:FF:000001">
    <property type="entry name" value="Mortality factor 4-like protein 1"/>
    <property type="match status" value="1"/>
</dbReference>
<evidence type="ECO:0000256" key="5">
    <source>
        <dbReference type="ARBA" id="ARBA00023015"/>
    </source>
</evidence>
<dbReference type="Gene3D" id="1.10.274.30">
    <property type="entry name" value="MRG domain"/>
    <property type="match status" value="1"/>
</dbReference>
<keyword evidence="3" id="KW-0156">Chromatin regulator</keyword>
<dbReference type="SMART" id="SM00298">
    <property type="entry name" value="CHROMO"/>
    <property type="match status" value="1"/>
</dbReference>
<keyword evidence="4" id="KW-0007">Acetylation</keyword>
<evidence type="ECO:0000313" key="14">
    <source>
        <dbReference type="RefSeq" id="XP_055888602.1"/>
    </source>
</evidence>
<dbReference type="InterPro" id="IPR038217">
    <property type="entry name" value="MRG_C_sf"/>
</dbReference>
<keyword evidence="6" id="KW-0804">Transcription</keyword>
<evidence type="ECO:0000256" key="7">
    <source>
        <dbReference type="ARBA" id="ARBA00023172"/>
    </source>
</evidence>
<feature type="compositionally biased region" description="Basic and acidic residues" evidence="11">
    <location>
        <begin position="168"/>
        <end position="192"/>
    </location>
</feature>
<dbReference type="InterPro" id="IPR053820">
    <property type="entry name" value="MSL3_chromo-like"/>
</dbReference>
<evidence type="ECO:0000256" key="6">
    <source>
        <dbReference type="ARBA" id="ARBA00023163"/>
    </source>
</evidence>
<dbReference type="OMA" id="GLQTYFD"/>
<evidence type="ECO:0000256" key="4">
    <source>
        <dbReference type="ARBA" id="ARBA00022990"/>
    </source>
</evidence>
<dbReference type="SUPFAM" id="SSF54160">
    <property type="entry name" value="Chromo domain-like"/>
    <property type="match status" value="1"/>
</dbReference>
<feature type="compositionally biased region" description="Low complexity" evidence="11">
    <location>
        <begin position="193"/>
        <end position="215"/>
    </location>
</feature>
<gene>
    <name evidence="14" type="primary">LOC106057985</name>
</gene>
<reference evidence="14" key="1">
    <citation type="submission" date="2025-08" db="UniProtKB">
        <authorList>
            <consortium name="RefSeq"/>
        </authorList>
    </citation>
    <scope>IDENTIFICATION</scope>
</reference>
<evidence type="ECO:0000256" key="10">
    <source>
        <dbReference type="ARBA" id="ARBA00071326"/>
    </source>
</evidence>
<dbReference type="Gene3D" id="2.30.30.140">
    <property type="match status" value="1"/>
</dbReference>
<keyword evidence="5" id="KW-0805">Transcription regulation</keyword>
<evidence type="ECO:0000313" key="13">
    <source>
        <dbReference type="Proteomes" id="UP001165740"/>
    </source>
</evidence>
<dbReference type="Pfam" id="PF22732">
    <property type="entry name" value="MSL3_chromo-like"/>
    <property type="match status" value="1"/>
</dbReference>
<dbReference type="OrthoDB" id="124855at2759"/>
<dbReference type="GO" id="GO:0006325">
    <property type="term" value="P:chromatin organization"/>
    <property type="evidence" value="ECO:0007669"/>
    <property type="project" value="UniProtKB-KW"/>
</dbReference>
<organism evidence="13 14">
    <name type="scientific">Biomphalaria glabrata</name>
    <name type="common">Bloodfluke planorb</name>
    <name type="synonym">Freshwater snail</name>
    <dbReference type="NCBI Taxonomy" id="6526"/>
    <lineage>
        <taxon>Eukaryota</taxon>
        <taxon>Metazoa</taxon>
        <taxon>Spiralia</taxon>
        <taxon>Lophotrochozoa</taxon>
        <taxon>Mollusca</taxon>
        <taxon>Gastropoda</taxon>
        <taxon>Heterobranchia</taxon>
        <taxon>Euthyneura</taxon>
        <taxon>Panpulmonata</taxon>
        <taxon>Hygrophila</taxon>
        <taxon>Lymnaeoidea</taxon>
        <taxon>Planorbidae</taxon>
        <taxon>Biomphalaria</taxon>
    </lineage>
</organism>
<dbReference type="InterPro" id="IPR008676">
    <property type="entry name" value="MRG"/>
</dbReference>
<dbReference type="Proteomes" id="UP001165740">
    <property type="component" value="Chromosome 1"/>
</dbReference>
<keyword evidence="13" id="KW-1185">Reference proteome</keyword>
<feature type="region of interest" description="Disordered" evidence="11">
    <location>
        <begin position="71"/>
        <end position="230"/>
    </location>
</feature>
<feature type="domain" description="Chromo" evidence="12">
    <location>
        <begin position="6"/>
        <end position="74"/>
    </location>
</feature>
<dbReference type="GO" id="GO:0006355">
    <property type="term" value="P:regulation of DNA-templated transcription"/>
    <property type="evidence" value="ECO:0007669"/>
    <property type="project" value="InterPro"/>
</dbReference>